<dbReference type="GO" id="GO:0000428">
    <property type="term" value="C:DNA-directed RNA polymerase complex"/>
    <property type="evidence" value="ECO:0007669"/>
    <property type="project" value="UniProtKB-KW"/>
</dbReference>
<keyword evidence="5" id="KW-0548">Nucleotidyltransferase</keyword>
<evidence type="ECO:0000256" key="7">
    <source>
        <dbReference type="ARBA" id="ARBA00048552"/>
    </source>
</evidence>
<keyword evidence="4" id="KW-0808">Transferase</keyword>
<dbReference type="InterPro" id="IPR045867">
    <property type="entry name" value="DNA-dir_RpoC_beta_prime"/>
</dbReference>
<accession>A0A346KN71</accession>
<evidence type="ECO:0000256" key="1">
    <source>
        <dbReference type="ARBA" id="ARBA00004026"/>
    </source>
</evidence>
<dbReference type="GO" id="GO:0003899">
    <property type="term" value="F:DNA-directed RNA polymerase activity"/>
    <property type="evidence" value="ECO:0007669"/>
    <property type="project" value="UniProtKB-EC"/>
</dbReference>
<evidence type="ECO:0000256" key="5">
    <source>
        <dbReference type="ARBA" id="ARBA00022695"/>
    </source>
</evidence>
<dbReference type="GO" id="GO:0006351">
    <property type="term" value="P:DNA-templated transcription"/>
    <property type="evidence" value="ECO:0007669"/>
    <property type="project" value="InterPro"/>
</dbReference>
<comment type="function">
    <text evidence="1">DNA-dependent RNA polymerase catalyzes the transcription of DNA into RNA using the four ribonucleoside triphosphates as substrates.</text>
</comment>
<gene>
    <name evidence="8" type="primary">rpoC2B</name>
</gene>
<dbReference type="PANTHER" id="PTHR19376">
    <property type="entry name" value="DNA-DIRECTED RNA POLYMERASE"/>
    <property type="match status" value="1"/>
</dbReference>
<organism evidence="8">
    <name type="scientific">Apicomplexa sp. WK-2018_Corallicola</name>
    <dbReference type="NCBI Taxonomy" id="2304055"/>
    <lineage>
        <taxon>Eukaryota</taxon>
        <taxon>Sar</taxon>
        <taxon>Alveolata</taxon>
        <taxon>Apicomplexa</taxon>
    </lineage>
</organism>
<evidence type="ECO:0000256" key="6">
    <source>
        <dbReference type="ARBA" id="ARBA00023163"/>
    </source>
</evidence>
<dbReference type="EC" id="2.7.7.6" evidence="2"/>
<reference evidence="8" key="1">
    <citation type="submission" date="2018-05" db="EMBL/GenBank/DDBJ databases">
        <title>A widespread coral-associated apicomplexan with an unusual plastid.</title>
        <authorList>
            <person name="Kwong W.K."/>
            <person name="Keeling P.J."/>
        </authorList>
    </citation>
    <scope>NUCLEOTIDE SEQUENCE</scope>
</reference>
<comment type="catalytic activity">
    <reaction evidence="7">
        <text>RNA(n) + a ribonucleoside 5'-triphosphate = RNA(n+1) + diphosphate</text>
        <dbReference type="Rhea" id="RHEA:21248"/>
        <dbReference type="Rhea" id="RHEA-COMP:14527"/>
        <dbReference type="Rhea" id="RHEA-COMP:17342"/>
        <dbReference type="ChEBI" id="CHEBI:33019"/>
        <dbReference type="ChEBI" id="CHEBI:61557"/>
        <dbReference type="ChEBI" id="CHEBI:140395"/>
        <dbReference type="EC" id="2.7.7.6"/>
    </reaction>
</comment>
<evidence type="ECO:0000256" key="4">
    <source>
        <dbReference type="ARBA" id="ARBA00022679"/>
    </source>
</evidence>
<keyword evidence="3" id="KW-0240">DNA-directed RNA polymerase</keyword>
<dbReference type="EMBL" id="MH304845">
    <property type="protein sequence ID" value="AXP85362.1"/>
    <property type="molecule type" value="Genomic_DNA"/>
</dbReference>
<dbReference type="Gene3D" id="1.10.1790.20">
    <property type="match status" value="1"/>
</dbReference>
<evidence type="ECO:0000256" key="3">
    <source>
        <dbReference type="ARBA" id="ARBA00022478"/>
    </source>
</evidence>
<dbReference type="Gene3D" id="2.40.50.100">
    <property type="match status" value="1"/>
</dbReference>
<protein>
    <recommendedName>
        <fullName evidence="2">DNA-directed RNA polymerase</fullName>
        <ecNumber evidence="2">2.7.7.6</ecNumber>
    </recommendedName>
</protein>
<name>A0A346KN71_9APIC</name>
<evidence type="ECO:0000256" key="2">
    <source>
        <dbReference type="ARBA" id="ARBA00012418"/>
    </source>
</evidence>
<dbReference type="Gene3D" id="1.10.150.390">
    <property type="match status" value="1"/>
</dbReference>
<dbReference type="AlphaFoldDB" id="A0A346KN71"/>
<dbReference type="SUPFAM" id="SSF64484">
    <property type="entry name" value="beta and beta-prime subunits of DNA dependent RNA-polymerase"/>
    <property type="match status" value="1"/>
</dbReference>
<sequence>MSFSISYKKYLSFPQSNLNVQFPAILPRKNKVITLSKSPEYVKYTKHINPDTIYVINSTNPLNVINFFTYSKYYKIEHSKFPFLSYSSDFYSYEYKDITPTGIYSADPVSISLTDQHRIKTLQFSPFSEAPLNTLSPYLISKGTSLKLVHKQILSLNEVFHFNLQTVYNASPKNKQLLIQLNNYTNSKLLWGNYNLINKLPYSNGLLSTLFSACQSPGKAIDITSGLQTIENIFESRSNSESSYLISKKVSILNQKVLQYYNKATKDFIVNFCTDSLEAKELTWVSTTSKLPLYTLENNSSIIYGGQVLSTGKYAPSDIINYMYLSKKTTQGQYSAVKQSLFFAMNLIIDSLLNQYLFQGISLPSIHFELMAKKMTSCVKIDTPGDLTVPVGNILPLTLIETLNLASKFNGFRMCTYTPIILGITKSTIATSGFLSSISFQETLKLLGKAALHQSTDWLTDLKSKIIATDLIPSGTGWLRYFNKI</sequence>
<dbReference type="PANTHER" id="PTHR19376:SF54">
    <property type="entry name" value="DNA-DIRECTED RNA POLYMERASE SUBUNIT BETA"/>
    <property type="match status" value="1"/>
</dbReference>
<keyword evidence="6" id="KW-0804">Transcription</keyword>
<evidence type="ECO:0000313" key="8">
    <source>
        <dbReference type="EMBL" id="AXP85362.1"/>
    </source>
</evidence>
<proteinExistence type="predicted"/>